<dbReference type="PANTHER" id="PTHR23071">
    <property type="entry name" value="PHOSPHATIDYLINOSITOL GLYCAN"/>
    <property type="match status" value="1"/>
</dbReference>
<dbReference type="GO" id="GO:0016020">
    <property type="term" value="C:membrane"/>
    <property type="evidence" value="ECO:0007669"/>
    <property type="project" value="GOC"/>
</dbReference>
<dbReference type="OrthoDB" id="1739017at2759"/>
<accession>A0A0K9PW66</accession>
<dbReference type="EMBL" id="LFYR01000585">
    <property type="protein sequence ID" value="KMZ73273.1"/>
    <property type="molecule type" value="Genomic_DNA"/>
</dbReference>
<comment type="caution">
    <text evidence="1">The sequence shown here is derived from an EMBL/GenBank/DDBJ whole genome shotgun (WGS) entry which is preliminary data.</text>
</comment>
<organism evidence="1 2">
    <name type="scientific">Zostera marina</name>
    <name type="common">Eelgrass</name>
    <dbReference type="NCBI Taxonomy" id="29655"/>
    <lineage>
        <taxon>Eukaryota</taxon>
        <taxon>Viridiplantae</taxon>
        <taxon>Streptophyta</taxon>
        <taxon>Embryophyta</taxon>
        <taxon>Tracheophyta</taxon>
        <taxon>Spermatophyta</taxon>
        <taxon>Magnoliopsida</taxon>
        <taxon>Liliopsida</taxon>
        <taxon>Zosteraceae</taxon>
        <taxon>Zostera</taxon>
    </lineage>
</organism>
<protein>
    <recommendedName>
        <fullName evidence="3">GPI ethanolamine phosphate transferase 3</fullName>
    </recommendedName>
</protein>
<evidence type="ECO:0008006" key="3">
    <source>
        <dbReference type="Google" id="ProtNLM"/>
    </source>
</evidence>
<proteinExistence type="predicted"/>
<dbReference type="Gene3D" id="3.40.720.10">
    <property type="entry name" value="Alkaline Phosphatase, subunit A"/>
    <property type="match status" value="1"/>
</dbReference>
<gene>
    <name evidence="1" type="ORF">ZOSMA_14G00340</name>
</gene>
<evidence type="ECO:0000313" key="2">
    <source>
        <dbReference type="Proteomes" id="UP000036987"/>
    </source>
</evidence>
<dbReference type="STRING" id="29655.A0A0K9PW66"/>
<dbReference type="AlphaFoldDB" id="A0A0K9PW66"/>
<dbReference type="GO" id="GO:0016772">
    <property type="term" value="F:transferase activity, transferring phosphorus-containing groups"/>
    <property type="evidence" value="ECO:0007669"/>
    <property type="project" value="InterPro"/>
</dbReference>
<dbReference type="InterPro" id="IPR039524">
    <property type="entry name" value="PIGO/GPI13"/>
</dbReference>
<keyword evidence="2" id="KW-1185">Reference proteome</keyword>
<reference evidence="2" key="1">
    <citation type="journal article" date="2016" name="Nature">
        <title>The genome of the seagrass Zostera marina reveals angiosperm adaptation to the sea.</title>
        <authorList>
            <person name="Olsen J.L."/>
            <person name="Rouze P."/>
            <person name="Verhelst B."/>
            <person name="Lin Y.-C."/>
            <person name="Bayer T."/>
            <person name="Collen J."/>
            <person name="Dattolo E."/>
            <person name="De Paoli E."/>
            <person name="Dittami S."/>
            <person name="Maumus F."/>
            <person name="Michel G."/>
            <person name="Kersting A."/>
            <person name="Lauritano C."/>
            <person name="Lohaus R."/>
            <person name="Toepel M."/>
            <person name="Tonon T."/>
            <person name="Vanneste K."/>
            <person name="Amirebrahimi M."/>
            <person name="Brakel J."/>
            <person name="Bostroem C."/>
            <person name="Chovatia M."/>
            <person name="Grimwood J."/>
            <person name="Jenkins J.W."/>
            <person name="Jueterbock A."/>
            <person name="Mraz A."/>
            <person name="Stam W.T."/>
            <person name="Tice H."/>
            <person name="Bornberg-Bauer E."/>
            <person name="Green P.J."/>
            <person name="Pearson G.A."/>
            <person name="Procaccini G."/>
            <person name="Duarte C.M."/>
            <person name="Schmutz J."/>
            <person name="Reusch T.B.H."/>
            <person name="Van de Peer Y."/>
        </authorList>
    </citation>
    <scope>NUCLEOTIDE SEQUENCE [LARGE SCALE GENOMIC DNA]</scope>
    <source>
        <strain evidence="2">cv. Finnish</strain>
    </source>
</reference>
<sequence length="147" mass="15703">MPIANRIVHHALENPMAALKNIYNAQSKGSPDHMPTTVIDILKKQSEPGDIHENTFLIVMGDHGQTTNGDHGGGTAEEVETSIFGMSLKGAPVSISSLLDSNSCRSNVDGENVCIGSIQQIDFAVTISALIGIPFPFGRSRKDILAY</sequence>
<dbReference type="PANTHER" id="PTHR23071:SF1">
    <property type="entry name" value="GPI ETHANOLAMINE PHOSPHATE TRANSFERASE 3"/>
    <property type="match status" value="1"/>
</dbReference>
<evidence type="ECO:0000313" key="1">
    <source>
        <dbReference type="EMBL" id="KMZ73273.1"/>
    </source>
</evidence>
<dbReference type="Proteomes" id="UP000036987">
    <property type="component" value="Unassembled WGS sequence"/>
</dbReference>
<dbReference type="InterPro" id="IPR017850">
    <property type="entry name" value="Alkaline_phosphatase_core_sf"/>
</dbReference>
<name>A0A0K9PW66_ZOSMR</name>
<dbReference type="GO" id="GO:0006506">
    <property type="term" value="P:GPI anchor biosynthetic process"/>
    <property type="evidence" value="ECO:0007669"/>
    <property type="project" value="InterPro"/>
</dbReference>
<dbReference type="SUPFAM" id="SSF53649">
    <property type="entry name" value="Alkaline phosphatase-like"/>
    <property type="match status" value="1"/>
</dbReference>